<keyword evidence="4" id="KW-1185">Reference proteome</keyword>
<dbReference type="PANTHER" id="PTHR13696:SF96">
    <property type="entry name" value="COBQ_COBB_MIND_PARA NUCLEOTIDE BINDING DOMAIN-CONTAINING PROTEIN"/>
    <property type="match status" value="1"/>
</dbReference>
<dbReference type="InterPro" id="IPR050678">
    <property type="entry name" value="DNA_Partitioning_ATPase"/>
</dbReference>
<evidence type="ECO:0000313" key="4">
    <source>
        <dbReference type="Proteomes" id="UP000029714"/>
    </source>
</evidence>
<name>A0A099BAL8_9HELI</name>
<dbReference type="InterPro" id="IPR002586">
    <property type="entry name" value="CobQ/CobB/MinD/ParA_Nub-bd_dom"/>
</dbReference>
<reference evidence="2 5" key="4">
    <citation type="submission" date="2019-12" db="EMBL/GenBank/DDBJ databases">
        <title>Multi-Generational Helicobacter saguini Isolates.</title>
        <authorList>
            <person name="Mannion A."/>
            <person name="Shen Z."/>
            <person name="Fox J.G."/>
        </authorList>
    </citation>
    <scope>NUCLEOTIDE SEQUENCE [LARGE SCALE GENOMIC DNA]</scope>
    <source>
        <strain evidence="2">16-048</strain>
        <strain evidence="5">16-048 (F4)</strain>
    </source>
</reference>
<dbReference type="InterPro" id="IPR027417">
    <property type="entry name" value="P-loop_NTPase"/>
</dbReference>
<reference evidence="3 4" key="1">
    <citation type="journal article" date="2014" name="Genome Announc.">
        <title>Draft genome sequences of eight enterohepatic helicobacter species isolated from both laboratory and wild rodents.</title>
        <authorList>
            <person name="Sheh A."/>
            <person name="Shen Z."/>
            <person name="Fox J.G."/>
        </authorList>
    </citation>
    <scope>NUCLEOTIDE SEQUENCE [LARGE SCALE GENOMIC DNA]</scope>
    <source>
        <strain evidence="3 4">MIT 97-6194</strain>
    </source>
</reference>
<accession>A0A099BAL8</accession>
<dbReference type="Pfam" id="PF01656">
    <property type="entry name" value="CbiA"/>
    <property type="match status" value="1"/>
</dbReference>
<comment type="caution">
    <text evidence="3">The sequence shown here is derived from an EMBL/GenBank/DDBJ whole genome shotgun (WGS) entry which is preliminary data.</text>
</comment>
<evidence type="ECO:0000313" key="5">
    <source>
        <dbReference type="Proteomes" id="UP000477070"/>
    </source>
</evidence>
<sequence>MIIAVVNEKGGSGKTTLAINLAIKLKDCKDKVLFIDSDPQKSGEIFTKIRESENLAPAFTYKSERENLLNIVKQNIKSFDSIVIDTGGRDSKESRIALSIADIILIPTYPSQYDLAVLNNMINLYVDSKNIESKCFVVISRAFTNVALQHKISEFQNIVRQKCKQNIELMDSILYDREAIRMATTQGLGISESQNNKAKDEFNNFFTELLNRYKNN</sequence>
<reference evidence="3 4" key="2">
    <citation type="journal article" date="2016" name="Infect. Immun.">
        <title>Helicobacter saguini, a Novel Helicobacter Isolated from Cotton-Top Tamarins with Ulcerative Colitis, Has Proinflammatory Properties and Induces Typhlocolitis and Dysplasia in Gnotobiotic IL-10-/- Mice.</title>
        <authorList>
            <person name="Shen Z."/>
            <person name="Mannion A."/>
            <person name="Whary M.T."/>
            <person name="Muthupalani S."/>
            <person name="Sheh A."/>
            <person name="Feng Y."/>
            <person name="Gong G."/>
            <person name="Vandamme P."/>
            <person name="Holcombe H.R."/>
            <person name="Paster B.J."/>
            <person name="Fox J.G."/>
        </authorList>
    </citation>
    <scope>NUCLEOTIDE SEQUENCE [LARGE SCALE GENOMIC DNA]</scope>
    <source>
        <strain evidence="3 4">MIT 97-6194</strain>
    </source>
</reference>
<reference evidence="3" key="3">
    <citation type="submission" date="2018-04" db="EMBL/GenBank/DDBJ databases">
        <authorList>
            <person name="Sheh A."/>
            <person name="Shen Z."/>
            <person name="Mannion A.J."/>
            <person name="Fox J.G."/>
        </authorList>
    </citation>
    <scope>NUCLEOTIDE SEQUENCE</scope>
    <source>
        <strain evidence="3">MIT 97-6194</strain>
    </source>
</reference>
<protein>
    <submittedName>
        <fullName evidence="2">AAA family ATPase</fullName>
    </submittedName>
    <submittedName>
        <fullName evidence="3">Chromosome partitioning protein ParA</fullName>
    </submittedName>
</protein>
<dbReference type="STRING" id="1548018.LS64_02260"/>
<dbReference type="AlphaFoldDB" id="A0A099BAL8"/>
<dbReference type="EMBL" id="QBIU01000001">
    <property type="protein sequence ID" value="MWV68669.1"/>
    <property type="molecule type" value="Genomic_DNA"/>
</dbReference>
<organism evidence="3 4">
    <name type="scientific">Helicobacter saguini</name>
    <dbReference type="NCBI Taxonomy" id="1548018"/>
    <lineage>
        <taxon>Bacteria</taxon>
        <taxon>Pseudomonadati</taxon>
        <taxon>Campylobacterota</taxon>
        <taxon>Epsilonproteobacteria</taxon>
        <taxon>Campylobacterales</taxon>
        <taxon>Helicobacteraceae</taxon>
        <taxon>Helicobacter</taxon>
    </lineage>
</organism>
<dbReference type="EMBL" id="JRMP02000001">
    <property type="protein sequence ID" value="TLD95809.1"/>
    <property type="molecule type" value="Genomic_DNA"/>
</dbReference>
<evidence type="ECO:0000313" key="2">
    <source>
        <dbReference type="EMBL" id="MWV68669.1"/>
    </source>
</evidence>
<dbReference type="Gene3D" id="3.40.50.300">
    <property type="entry name" value="P-loop containing nucleotide triphosphate hydrolases"/>
    <property type="match status" value="1"/>
</dbReference>
<dbReference type="RefSeq" id="WP_034570050.1">
    <property type="nucleotide sequence ID" value="NZ_JRMP02000001.1"/>
</dbReference>
<evidence type="ECO:0000259" key="1">
    <source>
        <dbReference type="Pfam" id="PF01656"/>
    </source>
</evidence>
<proteinExistence type="predicted"/>
<dbReference type="OrthoDB" id="13869at2"/>
<gene>
    <name evidence="2" type="ORF">DCO61_01125</name>
    <name evidence="3" type="ORF">LS64_000085</name>
</gene>
<dbReference type="Proteomes" id="UP000477070">
    <property type="component" value="Unassembled WGS sequence"/>
</dbReference>
<dbReference type="CDD" id="cd02042">
    <property type="entry name" value="ParAB_family"/>
    <property type="match status" value="1"/>
</dbReference>
<feature type="domain" description="CobQ/CobB/MinD/ParA nucleotide binding" evidence="1">
    <location>
        <begin position="3"/>
        <end position="181"/>
    </location>
</feature>
<dbReference type="SUPFAM" id="SSF52540">
    <property type="entry name" value="P-loop containing nucleoside triphosphate hydrolases"/>
    <property type="match status" value="1"/>
</dbReference>
<dbReference type="PIRSF" id="PIRSF009320">
    <property type="entry name" value="Nuc_binding_HP_1000"/>
    <property type="match status" value="1"/>
</dbReference>
<evidence type="ECO:0000313" key="3">
    <source>
        <dbReference type="EMBL" id="TLD95809.1"/>
    </source>
</evidence>
<dbReference type="Proteomes" id="UP000029714">
    <property type="component" value="Unassembled WGS sequence"/>
</dbReference>
<dbReference type="PANTHER" id="PTHR13696">
    <property type="entry name" value="P-LOOP CONTAINING NUCLEOSIDE TRIPHOSPHATE HYDROLASE"/>
    <property type="match status" value="1"/>
</dbReference>